<evidence type="ECO:0000256" key="6">
    <source>
        <dbReference type="ARBA" id="ARBA00022723"/>
    </source>
</evidence>
<evidence type="ECO:0000313" key="12">
    <source>
        <dbReference type="Proteomes" id="UP000273977"/>
    </source>
</evidence>
<evidence type="ECO:0000256" key="3">
    <source>
        <dbReference type="ARBA" id="ARBA00016337"/>
    </source>
</evidence>
<proteinExistence type="predicted"/>
<keyword evidence="5 11" id="KW-0808">Transferase</keyword>
<keyword evidence="8" id="KW-0460">Magnesium</keyword>
<dbReference type="OrthoDB" id="9778595at2"/>
<evidence type="ECO:0000256" key="2">
    <source>
        <dbReference type="ARBA" id="ARBA00011955"/>
    </source>
</evidence>
<evidence type="ECO:0000256" key="4">
    <source>
        <dbReference type="ARBA" id="ARBA00022630"/>
    </source>
</evidence>
<keyword evidence="7" id="KW-0274">FAD</keyword>
<dbReference type="GO" id="GO:0046872">
    <property type="term" value="F:metal ion binding"/>
    <property type="evidence" value="ECO:0007669"/>
    <property type="project" value="UniProtKB-KW"/>
</dbReference>
<dbReference type="EMBL" id="RKMG01000046">
    <property type="protein sequence ID" value="RPA55919.1"/>
    <property type="molecule type" value="Genomic_DNA"/>
</dbReference>
<keyword evidence="12" id="KW-1185">Reference proteome</keyword>
<dbReference type="RefSeq" id="WP_123781341.1">
    <property type="nucleotide sequence ID" value="NZ_RKMG01000046.1"/>
</dbReference>
<reference evidence="11 12" key="1">
    <citation type="submission" date="2018-11" db="EMBL/GenBank/DDBJ databases">
        <title>Aerococcus sp. SJQ22, whole genome shotgun sequence.</title>
        <authorList>
            <person name="Sun L."/>
            <person name="Gao X."/>
            <person name="Chen W."/>
            <person name="Huang K."/>
        </authorList>
    </citation>
    <scope>NUCLEOTIDE SEQUENCE [LARGE SCALE GENOMIC DNA]</scope>
    <source>
        <strain evidence="11 12">SJQ22</strain>
    </source>
</reference>
<sequence>MNKQAIHPYHYETTVLNHMNMPFTVQFVVKAAMDPGMQRIFDDALHKIDQELALIDQRFSPFKADSWVSLYPKFDGQVPDFFFHPDYVEVLTLTMWAKKVTKGVFDAFKTGVYNPTGLVKGWAIERVFTRYLKPLVDDHLVVAVALNGGGDMMVASQATDDFIWHVGIENPDNLQEIIAVHDLKNGAIATSGRSKRGDHIWLDGAGQHRYQQVTVYGDSLVEADMWATTGIAADVTAWDDFVAAHHLSGLVIAEEGQIDIMQAGAWEV</sequence>
<evidence type="ECO:0000256" key="8">
    <source>
        <dbReference type="ARBA" id="ARBA00022842"/>
    </source>
</evidence>
<dbReference type="Proteomes" id="UP000273977">
    <property type="component" value="Unassembled WGS sequence"/>
</dbReference>
<comment type="catalytic activity">
    <reaction evidence="10">
        <text>L-threonyl-[protein] + FAD = FMN-L-threonyl-[protein] + AMP + H(+)</text>
        <dbReference type="Rhea" id="RHEA:36847"/>
        <dbReference type="Rhea" id="RHEA-COMP:11060"/>
        <dbReference type="Rhea" id="RHEA-COMP:11061"/>
        <dbReference type="ChEBI" id="CHEBI:15378"/>
        <dbReference type="ChEBI" id="CHEBI:30013"/>
        <dbReference type="ChEBI" id="CHEBI:57692"/>
        <dbReference type="ChEBI" id="CHEBI:74257"/>
        <dbReference type="ChEBI" id="CHEBI:456215"/>
        <dbReference type="EC" id="2.7.1.180"/>
    </reaction>
</comment>
<accession>A0A3N4FZ08</accession>
<dbReference type="InterPro" id="IPR024932">
    <property type="entry name" value="ApbE"/>
</dbReference>
<evidence type="ECO:0000256" key="5">
    <source>
        <dbReference type="ARBA" id="ARBA00022679"/>
    </source>
</evidence>
<keyword evidence="4" id="KW-0285">Flavoprotein</keyword>
<evidence type="ECO:0000313" key="11">
    <source>
        <dbReference type="EMBL" id="RPA55919.1"/>
    </source>
</evidence>
<comment type="caution">
    <text evidence="11">The sequence shown here is derived from an EMBL/GenBank/DDBJ whole genome shotgun (WGS) entry which is preliminary data.</text>
</comment>
<dbReference type="InterPro" id="IPR003374">
    <property type="entry name" value="ApbE-like_sf"/>
</dbReference>
<dbReference type="PANTHER" id="PTHR30040:SF2">
    <property type="entry name" value="FAD:PROTEIN FMN TRANSFERASE"/>
    <property type="match status" value="1"/>
</dbReference>
<evidence type="ECO:0000256" key="1">
    <source>
        <dbReference type="ARBA" id="ARBA00001946"/>
    </source>
</evidence>
<dbReference type="Gene3D" id="3.10.520.10">
    <property type="entry name" value="ApbE-like domains"/>
    <property type="match status" value="2"/>
</dbReference>
<organism evidence="11 12">
    <name type="scientific">Aerococcus agrisoli</name>
    <dbReference type="NCBI Taxonomy" id="2487350"/>
    <lineage>
        <taxon>Bacteria</taxon>
        <taxon>Bacillati</taxon>
        <taxon>Bacillota</taxon>
        <taxon>Bacilli</taxon>
        <taxon>Lactobacillales</taxon>
        <taxon>Aerococcaceae</taxon>
        <taxon>Aerococcus</taxon>
    </lineage>
</organism>
<evidence type="ECO:0000256" key="9">
    <source>
        <dbReference type="ARBA" id="ARBA00031306"/>
    </source>
</evidence>
<evidence type="ECO:0000256" key="10">
    <source>
        <dbReference type="ARBA" id="ARBA00048540"/>
    </source>
</evidence>
<comment type="cofactor">
    <cofactor evidence="1">
        <name>Mg(2+)</name>
        <dbReference type="ChEBI" id="CHEBI:18420"/>
    </cofactor>
</comment>
<keyword evidence="6" id="KW-0479">Metal-binding</keyword>
<dbReference type="PANTHER" id="PTHR30040">
    <property type="entry name" value="THIAMINE BIOSYNTHESIS LIPOPROTEIN APBE"/>
    <property type="match status" value="1"/>
</dbReference>
<dbReference type="SUPFAM" id="SSF143631">
    <property type="entry name" value="ApbE-like"/>
    <property type="match status" value="1"/>
</dbReference>
<name>A0A3N4FZ08_9LACT</name>
<dbReference type="GO" id="GO:0016740">
    <property type="term" value="F:transferase activity"/>
    <property type="evidence" value="ECO:0007669"/>
    <property type="project" value="UniProtKB-KW"/>
</dbReference>
<dbReference type="EC" id="2.7.1.180" evidence="2"/>
<dbReference type="AlphaFoldDB" id="A0A3N4FZ08"/>
<protein>
    <recommendedName>
        <fullName evidence="3">FAD:protein FMN transferase</fullName>
        <ecNumber evidence="2">2.7.1.180</ecNumber>
    </recommendedName>
    <alternativeName>
        <fullName evidence="9">Flavin transferase</fullName>
    </alternativeName>
</protein>
<evidence type="ECO:0000256" key="7">
    <source>
        <dbReference type="ARBA" id="ARBA00022827"/>
    </source>
</evidence>
<gene>
    <name evidence="11" type="ORF">EF384_09155</name>
</gene>
<dbReference type="Pfam" id="PF02424">
    <property type="entry name" value="ApbE"/>
    <property type="match status" value="1"/>
</dbReference>